<protein>
    <submittedName>
        <fullName evidence="2">Uncharacterized protein</fullName>
    </submittedName>
</protein>
<feature type="transmembrane region" description="Helical" evidence="1">
    <location>
        <begin position="33"/>
        <end position="53"/>
    </location>
</feature>
<dbReference type="OrthoDB" id="416615at2759"/>
<dbReference type="Proteomes" id="UP000541610">
    <property type="component" value="Unassembled WGS sequence"/>
</dbReference>
<gene>
    <name evidence="2" type="ORF">FOZ60_004680</name>
</gene>
<evidence type="ECO:0000313" key="2">
    <source>
        <dbReference type="EMBL" id="KAF4686913.1"/>
    </source>
</evidence>
<keyword evidence="1" id="KW-0472">Membrane</keyword>
<evidence type="ECO:0000256" key="1">
    <source>
        <dbReference type="SAM" id="Phobius"/>
    </source>
</evidence>
<name>A0A7J6NSS9_PEROL</name>
<keyword evidence="1" id="KW-0812">Transmembrane</keyword>
<reference evidence="2 3" key="1">
    <citation type="submission" date="2020-04" db="EMBL/GenBank/DDBJ databases">
        <title>Perkinsus olseni comparative genomics.</title>
        <authorList>
            <person name="Bogema D.R."/>
        </authorList>
    </citation>
    <scope>NUCLEOTIDE SEQUENCE [LARGE SCALE GENOMIC DNA]</scope>
    <source>
        <strain evidence="2">00978-12</strain>
    </source>
</reference>
<evidence type="ECO:0000313" key="3">
    <source>
        <dbReference type="Proteomes" id="UP000541610"/>
    </source>
</evidence>
<proteinExistence type="predicted"/>
<organism evidence="2 3">
    <name type="scientific">Perkinsus olseni</name>
    <name type="common">Perkinsus atlanticus</name>
    <dbReference type="NCBI Taxonomy" id="32597"/>
    <lineage>
        <taxon>Eukaryota</taxon>
        <taxon>Sar</taxon>
        <taxon>Alveolata</taxon>
        <taxon>Perkinsozoa</taxon>
        <taxon>Perkinsea</taxon>
        <taxon>Perkinsida</taxon>
        <taxon>Perkinsidae</taxon>
        <taxon>Perkinsus</taxon>
    </lineage>
</organism>
<keyword evidence="1" id="KW-1133">Transmembrane helix</keyword>
<dbReference type="AlphaFoldDB" id="A0A7J6NSS9"/>
<sequence length="79" mass="8860">MFEGLVEYLTNLSSKDSVYGQIVSGVPESLRTVILVLMFLHIVAFSIWGMVFFKDCFIKAPKPPVLSNAAKTLQHKKTK</sequence>
<comment type="caution">
    <text evidence="2">The sequence shown here is derived from an EMBL/GenBank/DDBJ whole genome shotgun (WGS) entry which is preliminary data.</text>
</comment>
<accession>A0A7J6NSS9</accession>
<dbReference type="EMBL" id="JABANP010000203">
    <property type="protein sequence ID" value="KAF4686913.1"/>
    <property type="molecule type" value="Genomic_DNA"/>
</dbReference>